<reference evidence="6" key="1">
    <citation type="submission" date="2015-03" db="EMBL/GenBank/DDBJ databases">
        <title>Draft genome sequence of a novel methanotroph (Sn10-6) isolated from flooded ricefield rhizosphere in India.</title>
        <authorList>
            <person name="Pandit P.S."/>
            <person name="Pore S.D."/>
            <person name="Arora P."/>
            <person name="Kapse N.G."/>
            <person name="Dhakephalkar P.K."/>
            <person name="Rahalkar M.C."/>
        </authorList>
    </citation>
    <scope>NUCLEOTIDE SEQUENCE [LARGE SCALE GENOMIC DNA]</scope>
    <source>
        <strain evidence="6">Sn10-6</strain>
    </source>
</reference>
<dbReference type="InterPro" id="IPR018060">
    <property type="entry name" value="HTH_AraC"/>
</dbReference>
<name>A0A0F3IGQ9_9GAMM</name>
<evidence type="ECO:0000259" key="4">
    <source>
        <dbReference type="PROSITE" id="PS01124"/>
    </source>
</evidence>
<reference evidence="5 6" key="2">
    <citation type="journal article" date="2016" name="Microb. Ecol.">
        <title>Genome Characteristics of a Novel Type I Methanotroph (Sn10-6) Isolated from a Flooded Indian Rice Field.</title>
        <authorList>
            <person name="Rahalkar M.C."/>
            <person name="Pandit P.S."/>
            <person name="Dhakephalkar P.K."/>
            <person name="Pore S."/>
            <person name="Arora P."/>
            <person name="Kapse N."/>
        </authorList>
    </citation>
    <scope>NUCLEOTIDE SEQUENCE [LARGE SCALE GENOMIC DNA]</scope>
    <source>
        <strain evidence="5 6">Sn10-6</strain>
    </source>
</reference>
<organism evidence="5 6">
    <name type="scientific">Methylocucumis oryzae</name>
    <dbReference type="NCBI Taxonomy" id="1632867"/>
    <lineage>
        <taxon>Bacteria</taxon>
        <taxon>Pseudomonadati</taxon>
        <taxon>Pseudomonadota</taxon>
        <taxon>Gammaproteobacteria</taxon>
        <taxon>Methylococcales</taxon>
        <taxon>Methylococcaceae</taxon>
        <taxon>Methylocucumis</taxon>
    </lineage>
</organism>
<dbReference type="GO" id="GO:0043565">
    <property type="term" value="F:sequence-specific DNA binding"/>
    <property type="evidence" value="ECO:0007669"/>
    <property type="project" value="InterPro"/>
</dbReference>
<evidence type="ECO:0000256" key="3">
    <source>
        <dbReference type="ARBA" id="ARBA00023163"/>
    </source>
</evidence>
<keyword evidence="6" id="KW-1185">Reference proteome</keyword>
<evidence type="ECO:0000256" key="2">
    <source>
        <dbReference type="ARBA" id="ARBA00023125"/>
    </source>
</evidence>
<dbReference type="SUPFAM" id="SSF46689">
    <property type="entry name" value="Homeodomain-like"/>
    <property type="match status" value="1"/>
</dbReference>
<keyword evidence="1" id="KW-0805">Transcription regulation</keyword>
<dbReference type="GO" id="GO:0003700">
    <property type="term" value="F:DNA-binding transcription factor activity"/>
    <property type="evidence" value="ECO:0007669"/>
    <property type="project" value="InterPro"/>
</dbReference>
<proteinExistence type="predicted"/>
<dbReference type="InterPro" id="IPR035418">
    <property type="entry name" value="AraC-bd_2"/>
</dbReference>
<protein>
    <submittedName>
        <fullName evidence="5">AraC family transcriptional regulator</fullName>
    </submittedName>
</protein>
<evidence type="ECO:0000313" key="5">
    <source>
        <dbReference type="EMBL" id="KJV05718.1"/>
    </source>
</evidence>
<dbReference type="InterPro" id="IPR011051">
    <property type="entry name" value="RmlC_Cupin_sf"/>
</dbReference>
<dbReference type="PANTHER" id="PTHR46796:SF6">
    <property type="entry name" value="ARAC SUBFAMILY"/>
    <property type="match status" value="1"/>
</dbReference>
<dbReference type="SUPFAM" id="SSF51182">
    <property type="entry name" value="RmlC-like cupins"/>
    <property type="match status" value="1"/>
</dbReference>
<dbReference type="Proteomes" id="UP000033684">
    <property type="component" value="Unassembled WGS sequence"/>
</dbReference>
<dbReference type="RefSeq" id="WP_045779995.1">
    <property type="nucleotide sequence ID" value="NZ_LAJX01000184.1"/>
</dbReference>
<gene>
    <name evidence="5" type="ORF">VZ94_16040</name>
</gene>
<sequence>MDNDINILHNSTTLASSPTQAVKYSTADFAPHIRLEWLKEVIGREYANVEITPPKTGVFNEMLIYSWDKLRLSVIRSNEITLQRLPHEPELISQDAYFAVVHLSGNYRLQQNGREVFLKPGDMTLYDATLPHHIRCPEPFAKLIVSIPRPLLKERVSGIEHCTALHIPGHLGIGSVATNFIRSCADKANELNAPEFSTLSEHALDLLTLALATVRPASINLSTSRTVALHRVKTFVEHHLSDSALTPAKVSTGTGLSPRYINLLFHDEDTSLMRYVWRRRLERCRQDIESDAHAGRRISDIAFRWGFNDLSHFSRGFRLLFGCSPTECREAAHQK</sequence>
<dbReference type="InterPro" id="IPR050204">
    <property type="entry name" value="AraC_XylS_family_regulators"/>
</dbReference>
<feature type="domain" description="HTH araC/xylS-type" evidence="4">
    <location>
        <begin position="230"/>
        <end position="331"/>
    </location>
</feature>
<dbReference type="PRINTS" id="PR00032">
    <property type="entry name" value="HTHARAC"/>
</dbReference>
<dbReference type="Pfam" id="PF12833">
    <property type="entry name" value="HTH_18"/>
    <property type="match status" value="1"/>
</dbReference>
<dbReference type="OrthoDB" id="2547276at2"/>
<dbReference type="PANTHER" id="PTHR46796">
    <property type="entry name" value="HTH-TYPE TRANSCRIPTIONAL ACTIVATOR RHAS-RELATED"/>
    <property type="match status" value="1"/>
</dbReference>
<dbReference type="Gene3D" id="1.10.10.60">
    <property type="entry name" value="Homeodomain-like"/>
    <property type="match status" value="1"/>
</dbReference>
<dbReference type="Pfam" id="PF14525">
    <property type="entry name" value="AraC_binding_2"/>
    <property type="match status" value="1"/>
</dbReference>
<keyword evidence="3" id="KW-0804">Transcription</keyword>
<keyword evidence="2" id="KW-0238">DNA-binding</keyword>
<dbReference type="InterPro" id="IPR020449">
    <property type="entry name" value="Tscrpt_reg_AraC-type_HTH"/>
</dbReference>
<dbReference type="InterPro" id="IPR009057">
    <property type="entry name" value="Homeodomain-like_sf"/>
</dbReference>
<comment type="caution">
    <text evidence="5">The sequence shown here is derived from an EMBL/GenBank/DDBJ whole genome shotgun (WGS) entry which is preliminary data.</text>
</comment>
<accession>A0A0F3IGQ9</accession>
<evidence type="ECO:0000256" key="1">
    <source>
        <dbReference type="ARBA" id="ARBA00023015"/>
    </source>
</evidence>
<dbReference type="EMBL" id="LAJX01000184">
    <property type="protein sequence ID" value="KJV05718.1"/>
    <property type="molecule type" value="Genomic_DNA"/>
</dbReference>
<evidence type="ECO:0000313" key="6">
    <source>
        <dbReference type="Proteomes" id="UP000033684"/>
    </source>
</evidence>
<dbReference type="SMART" id="SM00342">
    <property type="entry name" value="HTH_ARAC"/>
    <property type="match status" value="1"/>
</dbReference>
<dbReference type="PATRIC" id="fig|1632867.3.peg.1981"/>
<dbReference type="PROSITE" id="PS01124">
    <property type="entry name" value="HTH_ARAC_FAMILY_2"/>
    <property type="match status" value="1"/>
</dbReference>
<dbReference type="AlphaFoldDB" id="A0A0F3IGQ9"/>